<evidence type="ECO:0000313" key="4">
    <source>
        <dbReference type="EMBL" id="KAF2894188.1"/>
    </source>
</evidence>
<dbReference type="InterPro" id="IPR001254">
    <property type="entry name" value="Trypsin_dom"/>
</dbReference>
<dbReference type="OrthoDB" id="8040994at2759"/>
<dbReference type="GO" id="GO:0004252">
    <property type="term" value="F:serine-type endopeptidase activity"/>
    <property type="evidence" value="ECO:0007669"/>
    <property type="project" value="InterPro"/>
</dbReference>
<comment type="caution">
    <text evidence="4">The sequence shown here is derived from an EMBL/GenBank/DDBJ whole genome shotgun (WGS) entry which is preliminary data.</text>
</comment>
<reference evidence="4" key="1">
    <citation type="submission" date="2019-08" db="EMBL/GenBank/DDBJ databases">
        <title>The genome of the North American firefly Photinus pyralis.</title>
        <authorList>
            <consortium name="Photinus pyralis genome working group"/>
            <person name="Fallon T.R."/>
            <person name="Sander Lower S.E."/>
            <person name="Weng J.-K."/>
        </authorList>
    </citation>
    <scope>NUCLEOTIDE SEQUENCE</scope>
    <source>
        <strain evidence="4">TRF0915ILg1</strain>
        <tissue evidence="4">Whole body</tissue>
    </source>
</reference>
<dbReference type="SUPFAM" id="SSF50494">
    <property type="entry name" value="Trypsin-like serine proteases"/>
    <property type="match status" value="1"/>
</dbReference>
<evidence type="ECO:0000256" key="1">
    <source>
        <dbReference type="ARBA" id="ARBA00023157"/>
    </source>
</evidence>
<dbReference type="Pfam" id="PF00089">
    <property type="entry name" value="Trypsin"/>
    <property type="match status" value="1"/>
</dbReference>
<keyword evidence="5" id="KW-1185">Reference proteome</keyword>
<evidence type="ECO:0000313" key="5">
    <source>
        <dbReference type="Proteomes" id="UP000801492"/>
    </source>
</evidence>
<feature type="chain" id="PRO_5035440164" description="Peptidase S1 domain-containing protein" evidence="2">
    <location>
        <begin position="18"/>
        <end position="333"/>
    </location>
</feature>
<organism evidence="4 5">
    <name type="scientific">Ignelater luminosus</name>
    <name type="common">Cucubano</name>
    <name type="synonym">Pyrophorus luminosus</name>
    <dbReference type="NCBI Taxonomy" id="2038154"/>
    <lineage>
        <taxon>Eukaryota</taxon>
        <taxon>Metazoa</taxon>
        <taxon>Ecdysozoa</taxon>
        <taxon>Arthropoda</taxon>
        <taxon>Hexapoda</taxon>
        <taxon>Insecta</taxon>
        <taxon>Pterygota</taxon>
        <taxon>Neoptera</taxon>
        <taxon>Endopterygota</taxon>
        <taxon>Coleoptera</taxon>
        <taxon>Polyphaga</taxon>
        <taxon>Elateriformia</taxon>
        <taxon>Elateroidea</taxon>
        <taxon>Elateridae</taxon>
        <taxon>Agrypninae</taxon>
        <taxon>Pyrophorini</taxon>
        <taxon>Ignelater</taxon>
    </lineage>
</organism>
<dbReference type="AlphaFoldDB" id="A0A8K0CV07"/>
<dbReference type="GO" id="GO:0006508">
    <property type="term" value="P:proteolysis"/>
    <property type="evidence" value="ECO:0007669"/>
    <property type="project" value="InterPro"/>
</dbReference>
<dbReference type="PROSITE" id="PS50240">
    <property type="entry name" value="TRYPSIN_DOM"/>
    <property type="match status" value="1"/>
</dbReference>
<dbReference type="InterPro" id="IPR009003">
    <property type="entry name" value="Peptidase_S1_PA"/>
</dbReference>
<proteinExistence type="predicted"/>
<dbReference type="InterPro" id="IPR043504">
    <property type="entry name" value="Peptidase_S1_PA_chymotrypsin"/>
</dbReference>
<name>A0A8K0CV07_IGNLU</name>
<evidence type="ECO:0000256" key="2">
    <source>
        <dbReference type="SAM" id="SignalP"/>
    </source>
</evidence>
<gene>
    <name evidence="4" type="ORF">ILUMI_11986</name>
</gene>
<accession>A0A8K0CV07</accession>
<dbReference type="Proteomes" id="UP000801492">
    <property type="component" value="Unassembled WGS sequence"/>
</dbReference>
<feature type="domain" description="Peptidase S1" evidence="3">
    <location>
        <begin position="28"/>
        <end position="278"/>
    </location>
</feature>
<dbReference type="SMART" id="SM00020">
    <property type="entry name" value="Tryp_SPc"/>
    <property type="match status" value="1"/>
</dbReference>
<keyword evidence="1" id="KW-1015">Disulfide bond</keyword>
<keyword evidence="2" id="KW-0732">Signal</keyword>
<dbReference type="Gene3D" id="2.40.10.10">
    <property type="entry name" value="Trypsin-like serine proteases"/>
    <property type="match status" value="1"/>
</dbReference>
<dbReference type="EMBL" id="VTPC01007247">
    <property type="protein sequence ID" value="KAF2894188.1"/>
    <property type="molecule type" value="Genomic_DNA"/>
</dbReference>
<dbReference type="PANTHER" id="PTHR24253">
    <property type="entry name" value="TRANSMEMBRANE PROTEASE SERINE"/>
    <property type="match status" value="1"/>
</dbReference>
<dbReference type="PRINTS" id="PR00722">
    <property type="entry name" value="CHYMOTRYPSIN"/>
</dbReference>
<protein>
    <recommendedName>
        <fullName evidence="3">Peptidase S1 domain-containing protein</fullName>
    </recommendedName>
</protein>
<sequence length="333" mass="37539">MTGIAILMVLIIPLVICTNDVSVVDIRIAGGQKANPGQFPFYAQILVMGRDALVCGGSLIHQRWILTVGHCFPSSRRQTQQMAVNNHILVYMGTIKQYNHIGSGTVWQSYAEGVYQHPAFVVRYIDQSRGITDKLSNDMALVHSRQHFPLGPYVQIIKLPNAKIHPHICGRGTIIGSGNTENGSRGDVLYAEVELKWLHNLGVTLPSWTVRSSVFYTENRWNRGHALRGDSGGPYVCYFAKTPVLYGVISSNRNYKDTVITEYESVLNFMDFIKNSVPDVQIHRQRKIKGFRESKENRSRKRKAVTSTSSVRSNIVISFRFLFVILSRIIKIS</sequence>
<dbReference type="InterPro" id="IPR001314">
    <property type="entry name" value="Peptidase_S1A"/>
</dbReference>
<dbReference type="PANTHER" id="PTHR24253:SF182">
    <property type="entry name" value="PEPTIDASE S1 DOMAIN-CONTAINING PROTEIN"/>
    <property type="match status" value="1"/>
</dbReference>
<evidence type="ECO:0000259" key="3">
    <source>
        <dbReference type="PROSITE" id="PS50240"/>
    </source>
</evidence>
<feature type="signal peptide" evidence="2">
    <location>
        <begin position="1"/>
        <end position="17"/>
    </location>
</feature>